<feature type="non-terminal residue" evidence="1">
    <location>
        <position position="1"/>
    </location>
</feature>
<proteinExistence type="predicted"/>
<dbReference type="InterPro" id="IPR036728">
    <property type="entry name" value="PBP_GOBP_sf"/>
</dbReference>
<dbReference type="Pfam" id="PF01395">
    <property type="entry name" value="PBP_GOBP"/>
    <property type="match status" value="1"/>
</dbReference>
<name>A0A0A9WCQ4_LYGHE</name>
<reference evidence="1" key="1">
    <citation type="journal article" date="2014" name="PLoS ONE">
        <title>Transcriptome-Based Identification of ABC Transporters in the Western Tarnished Plant Bug Lygus hesperus.</title>
        <authorList>
            <person name="Hull J.J."/>
            <person name="Chaney K."/>
            <person name="Geib S.M."/>
            <person name="Fabrick J.A."/>
            <person name="Brent C.S."/>
            <person name="Walsh D."/>
            <person name="Lavine L.C."/>
        </authorList>
    </citation>
    <scope>NUCLEOTIDE SEQUENCE</scope>
</reference>
<dbReference type="CDD" id="cd23992">
    <property type="entry name" value="PBP_GOBP"/>
    <property type="match status" value="1"/>
</dbReference>
<dbReference type="EMBL" id="GBHO01038448">
    <property type="protein sequence ID" value="JAG05156.1"/>
    <property type="molecule type" value="Transcribed_RNA"/>
</dbReference>
<evidence type="ECO:0000313" key="1">
    <source>
        <dbReference type="EMBL" id="JAG05156.1"/>
    </source>
</evidence>
<protein>
    <submittedName>
        <fullName evidence="1">Cysteine--tRNA ligase</fullName>
    </submittedName>
</protein>
<keyword evidence="1" id="KW-0436">Ligase</keyword>
<reference evidence="1" key="2">
    <citation type="submission" date="2014-07" db="EMBL/GenBank/DDBJ databases">
        <authorList>
            <person name="Hull J."/>
        </authorList>
    </citation>
    <scope>NUCLEOTIDE SEQUENCE</scope>
</reference>
<organism evidence="1">
    <name type="scientific">Lygus hesperus</name>
    <name type="common">Western plant bug</name>
    <dbReference type="NCBI Taxonomy" id="30085"/>
    <lineage>
        <taxon>Eukaryota</taxon>
        <taxon>Metazoa</taxon>
        <taxon>Ecdysozoa</taxon>
        <taxon>Arthropoda</taxon>
        <taxon>Hexapoda</taxon>
        <taxon>Insecta</taxon>
        <taxon>Pterygota</taxon>
        <taxon>Neoptera</taxon>
        <taxon>Paraneoptera</taxon>
        <taxon>Hemiptera</taxon>
        <taxon>Heteroptera</taxon>
        <taxon>Panheteroptera</taxon>
        <taxon>Cimicomorpha</taxon>
        <taxon>Miridae</taxon>
        <taxon>Mirini</taxon>
        <taxon>Lygus</taxon>
    </lineage>
</organism>
<dbReference type="GO" id="GO:0005549">
    <property type="term" value="F:odorant binding"/>
    <property type="evidence" value="ECO:0007669"/>
    <property type="project" value="InterPro"/>
</dbReference>
<dbReference type="Gene3D" id="1.10.238.20">
    <property type="entry name" value="Pheromone/general odorant binding protein domain"/>
    <property type="match status" value="1"/>
</dbReference>
<dbReference type="GO" id="GO:0016874">
    <property type="term" value="F:ligase activity"/>
    <property type="evidence" value="ECO:0007669"/>
    <property type="project" value="UniProtKB-KW"/>
</dbReference>
<gene>
    <name evidence="1" type="primary">cysS_7</name>
    <name evidence="1" type="ORF">CM83_11290</name>
</gene>
<accession>A0A0A9WCQ4</accession>
<dbReference type="InterPro" id="IPR006170">
    <property type="entry name" value="PBP/GOBP"/>
</dbReference>
<dbReference type="AlphaFoldDB" id="A0A0A9WCQ4"/>
<dbReference type="SUPFAM" id="SSF47565">
    <property type="entry name" value="Insect pheromone/odorant-binding proteins"/>
    <property type="match status" value="1"/>
</dbReference>
<sequence>NLILSCVLEQSTRITISISECEISCREGTRSEEVEMGIYIKYEATEVISVVISSLCSPVVAKQLIMKRLVYVLVTLYLLQSASGITDELRKKATEAKLKCKQQVGLSDKEYLAWVKGISLPITNGGSCCEVCACWMRELGYMTDGHLNLNNMKNVNTQKWSEKANVEKANQIDTLCTARIVQDGRKECEIALDYRKCKTEMIKQNGGPPKPGST</sequence>